<evidence type="ECO:0000313" key="3">
    <source>
        <dbReference type="EMBL" id="GFO84392.1"/>
    </source>
</evidence>
<feature type="compositionally biased region" description="Basic and acidic residues" evidence="1">
    <location>
        <begin position="144"/>
        <end position="158"/>
    </location>
</feature>
<dbReference type="InterPro" id="IPR046131">
    <property type="entry name" value="DUF6128"/>
</dbReference>
<evidence type="ECO:0000313" key="4">
    <source>
        <dbReference type="Proteomes" id="UP000613208"/>
    </source>
</evidence>
<reference evidence="3" key="1">
    <citation type="submission" date="2020-06" db="EMBL/GenBank/DDBJ databases">
        <title>Characterization of fructooligosaccharide metabolism and fructooligosaccharide-degrading enzymes in human commensal butyrate producers.</title>
        <authorList>
            <person name="Tanno H."/>
            <person name="Fujii T."/>
            <person name="Hirano K."/>
            <person name="Maeno S."/>
            <person name="Tonozuka T."/>
            <person name="Sakamoto M."/>
            <person name="Ohkuma M."/>
            <person name="Tochio T."/>
            <person name="Endo A."/>
        </authorList>
    </citation>
    <scope>NUCLEOTIDE SEQUENCE</scope>
    <source>
        <strain evidence="3">JCM 17466</strain>
    </source>
</reference>
<evidence type="ECO:0000256" key="1">
    <source>
        <dbReference type="SAM" id="MobiDB-lite"/>
    </source>
</evidence>
<feature type="region of interest" description="Disordered" evidence="1">
    <location>
        <begin position="125"/>
        <end position="191"/>
    </location>
</feature>
<proteinExistence type="predicted"/>
<protein>
    <recommendedName>
        <fullName evidence="2">DUF6128 domain-containing protein</fullName>
    </recommendedName>
</protein>
<evidence type="ECO:0000259" key="2">
    <source>
        <dbReference type="Pfam" id="PF19623"/>
    </source>
</evidence>
<keyword evidence="4" id="KW-1185">Reference proteome</keyword>
<name>A0A916Q4Y9_9FIRM</name>
<feature type="domain" description="DUF6128" evidence="2">
    <location>
        <begin position="216"/>
        <end position="326"/>
    </location>
</feature>
<feature type="compositionally biased region" description="Polar residues" evidence="1">
    <location>
        <begin position="125"/>
        <end position="139"/>
    </location>
</feature>
<dbReference type="EMBL" id="BLYI01000023">
    <property type="protein sequence ID" value="GFO84392.1"/>
    <property type="molecule type" value="Genomic_DNA"/>
</dbReference>
<feature type="compositionally biased region" description="Acidic residues" evidence="1">
    <location>
        <begin position="159"/>
        <end position="169"/>
    </location>
</feature>
<dbReference type="AlphaFoldDB" id="A0A916Q4Y9"/>
<feature type="compositionally biased region" description="Basic and acidic residues" evidence="1">
    <location>
        <begin position="170"/>
        <end position="185"/>
    </location>
</feature>
<dbReference type="Pfam" id="PF19623">
    <property type="entry name" value="DUF6128"/>
    <property type="match status" value="1"/>
</dbReference>
<comment type="caution">
    <text evidence="3">The sequence shown here is derived from an EMBL/GenBank/DDBJ whole genome shotgun (WGS) entry which is preliminary data.</text>
</comment>
<sequence>MSDYQRIVSYLYEYSRGIKGPNVGFAKIEKRQNQLRLYFHVKTNDQPLEYKIYFYRFHHGTMEGTLIDTVKRTDTIVEFKNTYPLTMDLNQIEGFLIYHSNDHFFGSEWNEHPITIRSFLPLDQASGQEQTDQPSASFPSESSEENKSPDDTQKKVLIPEEELSEESEEPSERSPEPEQREESKQSEAPQSSLAEYIEALQLEQDAKEQDQENVESSFDWKEYPSLPLPPSYGMSPCIKIQLEDLPLIPDLPDHLQTNGFLLLNYGNYGHLLLAWNKEKKHRYLGVPGIFDNEKSFISKLFGFQEFITVPRQPHKTGNFGYFILPV</sequence>
<organism evidence="3 4">
    <name type="scientific">Anaerostipes butyraticus</name>
    <dbReference type="NCBI Taxonomy" id="645466"/>
    <lineage>
        <taxon>Bacteria</taxon>
        <taxon>Bacillati</taxon>
        <taxon>Bacillota</taxon>
        <taxon>Clostridia</taxon>
        <taxon>Lachnospirales</taxon>
        <taxon>Lachnospiraceae</taxon>
        <taxon>Anaerostipes</taxon>
    </lineage>
</organism>
<accession>A0A916Q4Y9</accession>
<gene>
    <name evidence="3" type="ORF">ANBU17_07390</name>
</gene>
<dbReference type="Proteomes" id="UP000613208">
    <property type="component" value="Unassembled WGS sequence"/>
</dbReference>
<dbReference type="RefSeq" id="WP_243282530.1">
    <property type="nucleotide sequence ID" value="NZ_BLYI01000023.1"/>
</dbReference>